<evidence type="ECO:0000256" key="3">
    <source>
        <dbReference type="SAM" id="MobiDB-lite"/>
    </source>
</evidence>
<organism evidence="5 6">
    <name type="scientific">Coregonus suidteri</name>
    <dbReference type="NCBI Taxonomy" id="861788"/>
    <lineage>
        <taxon>Eukaryota</taxon>
        <taxon>Metazoa</taxon>
        <taxon>Chordata</taxon>
        <taxon>Craniata</taxon>
        <taxon>Vertebrata</taxon>
        <taxon>Euteleostomi</taxon>
        <taxon>Actinopterygii</taxon>
        <taxon>Neopterygii</taxon>
        <taxon>Teleostei</taxon>
        <taxon>Protacanthopterygii</taxon>
        <taxon>Salmoniformes</taxon>
        <taxon>Salmonidae</taxon>
        <taxon>Coregoninae</taxon>
        <taxon>Coregonus</taxon>
    </lineage>
</organism>
<feature type="compositionally biased region" description="Basic residues" evidence="3">
    <location>
        <begin position="170"/>
        <end position="182"/>
    </location>
</feature>
<keyword evidence="6" id="KW-1185">Reference proteome</keyword>
<name>A0AAN8RDC0_9TELE</name>
<dbReference type="InterPro" id="IPR032732">
    <property type="entry name" value="SPATA6_N"/>
</dbReference>
<dbReference type="GO" id="GO:0007283">
    <property type="term" value="P:spermatogenesis"/>
    <property type="evidence" value="ECO:0007669"/>
    <property type="project" value="InterPro"/>
</dbReference>
<evidence type="ECO:0000313" key="6">
    <source>
        <dbReference type="Proteomes" id="UP001356427"/>
    </source>
</evidence>
<dbReference type="PANTHER" id="PTHR16435">
    <property type="entry name" value="SPERMATOGENESIS-ASSOCIATED PROTEIN 6 SPATA6"/>
    <property type="match status" value="1"/>
</dbReference>
<dbReference type="GO" id="GO:0120212">
    <property type="term" value="C:sperm head-tail coupling apparatus"/>
    <property type="evidence" value="ECO:0007669"/>
    <property type="project" value="InterPro"/>
</dbReference>
<dbReference type="Pfam" id="PF14909">
    <property type="entry name" value="SPATA6"/>
    <property type="match status" value="1"/>
</dbReference>
<dbReference type="InterPro" id="IPR042769">
    <property type="entry name" value="SPATA6_fam"/>
</dbReference>
<feature type="compositionally biased region" description="Polar residues" evidence="3">
    <location>
        <begin position="319"/>
        <end position="329"/>
    </location>
</feature>
<comment type="caution">
    <text evidence="5">The sequence shown here is derived from an EMBL/GenBank/DDBJ whole genome shotgun (WGS) entry which is preliminary data.</text>
</comment>
<feature type="region of interest" description="Disordered" evidence="3">
    <location>
        <begin position="242"/>
        <end position="330"/>
    </location>
</feature>
<dbReference type="PANTHER" id="PTHR16435:SF5">
    <property type="entry name" value="SPERMATOGENESIS ASSOCIATED 6-LIKE PROTEIN"/>
    <property type="match status" value="1"/>
</dbReference>
<evidence type="ECO:0000259" key="4">
    <source>
        <dbReference type="Pfam" id="PF14909"/>
    </source>
</evidence>
<dbReference type="AlphaFoldDB" id="A0AAN8RDC0"/>
<protein>
    <recommendedName>
        <fullName evidence="4">Spermatogenesis-associated protein 6 N-terminal domain-containing protein</fullName>
    </recommendedName>
</protein>
<feature type="compositionally biased region" description="Polar residues" evidence="3">
    <location>
        <begin position="263"/>
        <end position="281"/>
    </location>
</feature>
<evidence type="ECO:0000313" key="5">
    <source>
        <dbReference type="EMBL" id="KAK6323167.1"/>
    </source>
</evidence>
<comment type="similarity">
    <text evidence="1">Belongs to the SPATA6 family.</text>
</comment>
<dbReference type="EMBL" id="JAGTTL010000004">
    <property type="protein sequence ID" value="KAK6323167.1"/>
    <property type="molecule type" value="Genomic_DNA"/>
</dbReference>
<proteinExistence type="inferred from homology"/>
<dbReference type="GO" id="GO:0032027">
    <property type="term" value="F:myosin light chain binding"/>
    <property type="evidence" value="ECO:0007669"/>
    <property type="project" value="InterPro"/>
</dbReference>
<sequence length="376" mass="41966">MYRNAMKVVVELQLRAVSCPGVHLPAKDDIYLSVCFMSQYCKSECLPPVFPLLFREKMRFEKVFHYAVDPGDVAEMLECETVKVELVQLIPPVGEALACFEEDSRRFLFPEPKLVPSFSGVDREVLMTRSICFPGIAPRLEFSTRTTISECSANARVNSTHLSSPMRTVVPKKRTKRSRKGHRGGDWDGARWAPVMPRSRSLSPYKASQMDSCHGNMGRLAQLSLGSSWDIDEEFLPHHKSDPWLGTGNSPTPHLSPVMARPTLNNGSSPHLPRSPSSDTDNLLDYPPGPSQRCSLANIGGSPTPRPSMLWRSYRESSRQNGSHPSSQGMWEEVQHRVRGLLTTPRAVHRLTHGATDSEIDEVLARRSISPNPCPP</sequence>
<feature type="domain" description="Spermatogenesis-associated protein 6 N-terminal" evidence="4">
    <location>
        <begin position="10"/>
        <end position="148"/>
    </location>
</feature>
<evidence type="ECO:0000256" key="1">
    <source>
        <dbReference type="ARBA" id="ARBA00006215"/>
    </source>
</evidence>
<dbReference type="Proteomes" id="UP001356427">
    <property type="component" value="Unassembled WGS sequence"/>
</dbReference>
<reference evidence="5 6" key="1">
    <citation type="submission" date="2021-04" db="EMBL/GenBank/DDBJ databases">
        <authorList>
            <person name="De Guttry C."/>
            <person name="Zahm M."/>
            <person name="Klopp C."/>
            <person name="Cabau C."/>
            <person name="Louis A."/>
            <person name="Berthelot C."/>
            <person name="Parey E."/>
            <person name="Roest Crollius H."/>
            <person name="Montfort J."/>
            <person name="Robinson-Rechavi M."/>
            <person name="Bucao C."/>
            <person name="Bouchez O."/>
            <person name="Gislard M."/>
            <person name="Lluch J."/>
            <person name="Milhes M."/>
            <person name="Lampietro C."/>
            <person name="Lopez Roques C."/>
            <person name="Donnadieu C."/>
            <person name="Braasch I."/>
            <person name="Desvignes T."/>
            <person name="Postlethwait J."/>
            <person name="Bobe J."/>
            <person name="Wedekind C."/>
            <person name="Guiguen Y."/>
        </authorList>
    </citation>
    <scope>NUCLEOTIDE SEQUENCE [LARGE SCALE GENOMIC DNA]</scope>
    <source>
        <strain evidence="5">Cs_M1</strain>
        <tissue evidence="5">Blood</tissue>
    </source>
</reference>
<keyword evidence="2" id="KW-0597">Phosphoprotein</keyword>
<feature type="region of interest" description="Disordered" evidence="3">
    <location>
        <begin position="163"/>
        <end position="193"/>
    </location>
</feature>
<evidence type="ECO:0000256" key="2">
    <source>
        <dbReference type="ARBA" id="ARBA00022553"/>
    </source>
</evidence>
<gene>
    <name evidence="5" type="ORF">J4Q44_G00055060</name>
</gene>
<accession>A0AAN8RDC0</accession>